<evidence type="ECO:0000313" key="3">
    <source>
        <dbReference type="Proteomes" id="UP000184164"/>
    </source>
</evidence>
<evidence type="ECO:0000313" key="2">
    <source>
        <dbReference type="EMBL" id="SHF40983.1"/>
    </source>
</evidence>
<sequence>MNKYLIILLTLFFSYNAFSQTETGIAQSIKGKVINDLTNEPVAYTNIGIEGTLYGTASDADGNFELKIPVEMASGQIYFSALSFKNDTFPVQKLFEKEFVVVKLEPQSYDIGDVDIEAQSKVLLRILRMASENTPYNFLGGPFNLVCTYKNEKVTDDTLKTTKNAKVLIYDRTGYKQPSKTDAFKMRKYEITKDKPDYSFSSGITNFDELLELDWVRSATSVLNPGILWRLNLALEDEPEIDGASYWVIAFSQDEPTVGGSQDFHATSFEGKITIAKDDYSVKKIEGMATSDKQNRQGKSLAVGNLNTHYFKDVSYSFEMTYSKLKPESFQLNKTYLFNGKKVEEASQLTVDQVQTTGIKEIATRDYFVE</sequence>
<dbReference type="EMBL" id="FQUM01000005">
    <property type="protein sequence ID" value="SHF40983.1"/>
    <property type="molecule type" value="Genomic_DNA"/>
</dbReference>
<reference evidence="2 3" key="1">
    <citation type="submission" date="2016-11" db="EMBL/GenBank/DDBJ databases">
        <authorList>
            <person name="Jaros S."/>
            <person name="Januszkiewicz K."/>
            <person name="Wedrychowicz H."/>
        </authorList>
    </citation>
    <scope>NUCLEOTIDE SEQUENCE [LARGE SCALE GENOMIC DNA]</scope>
    <source>
        <strain evidence="2 3">DSM 26910</strain>
    </source>
</reference>
<dbReference type="STRING" id="1484053.SAMN05444274_105115"/>
<dbReference type="OrthoDB" id="1108759at2"/>
<feature type="signal peptide" evidence="1">
    <location>
        <begin position="1"/>
        <end position="19"/>
    </location>
</feature>
<keyword evidence="1" id="KW-0732">Signal</keyword>
<proteinExistence type="predicted"/>
<dbReference type="Proteomes" id="UP000184164">
    <property type="component" value="Unassembled WGS sequence"/>
</dbReference>
<feature type="chain" id="PRO_5013245757" evidence="1">
    <location>
        <begin position="20"/>
        <end position="370"/>
    </location>
</feature>
<protein>
    <submittedName>
        <fullName evidence="2">CarboxypepD_reg-like domain-containing protein</fullName>
    </submittedName>
</protein>
<dbReference type="RefSeq" id="WP_073001926.1">
    <property type="nucleotide sequence ID" value="NZ_FQUM01000005.1"/>
</dbReference>
<gene>
    <name evidence="2" type="ORF">SAMN05444274_105115</name>
</gene>
<dbReference type="Pfam" id="PF13715">
    <property type="entry name" value="CarbopepD_reg_2"/>
    <property type="match status" value="1"/>
</dbReference>
<accession>A0A1M5BEI6</accession>
<keyword evidence="3" id="KW-1185">Reference proteome</keyword>
<organism evidence="2 3">
    <name type="scientific">Mariniphaga anaerophila</name>
    <dbReference type="NCBI Taxonomy" id="1484053"/>
    <lineage>
        <taxon>Bacteria</taxon>
        <taxon>Pseudomonadati</taxon>
        <taxon>Bacteroidota</taxon>
        <taxon>Bacteroidia</taxon>
        <taxon>Marinilabiliales</taxon>
        <taxon>Prolixibacteraceae</taxon>
        <taxon>Mariniphaga</taxon>
    </lineage>
</organism>
<dbReference type="InterPro" id="IPR008969">
    <property type="entry name" value="CarboxyPept-like_regulatory"/>
</dbReference>
<dbReference type="AlphaFoldDB" id="A0A1M5BEI6"/>
<name>A0A1M5BEI6_9BACT</name>
<dbReference type="SUPFAM" id="SSF49464">
    <property type="entry name" value="Carboxypeptidase regulatory domain-like"/>
    <property type="match status" value="1"/>
</dbReference>
<evidence type="ECO:0000256" key="1">
    <source>
        <dbReference type="SAM" id="SignalP"/>
    </source>
</evidence>